<dbReference type="InterPro" id="IPR001054">
    <property type="entry name" value="A/G_cyclase"/>
</dbReference>
<proteinExistence type="predicted"/>
<dbReference type="SUPFAM" id="SSF55073">
    <property type="entry name" value="Nucleotide cyclase"/>
    <property type="match status" value="1"/>
</dbReference>
<evidence type="ECO:0000259" key="1">
    <source>
        <dbReference type="PROSITE" id="PS50125"/>
    </source>
</evidence>
<dbReference type="GO" id="GO:0035556">
    <property type="term" value="P:intracellular signal transduction"/>
    <property type="evidence" value="ECO:0007669"/>
    <property type="project" value="InterPro"/>
</dbReference>
<gene>
    <name evidence="2" type="ORF">NGRA_0491</name>
</gene>
<dbReference type="InterPro" id="IPR029787">
    <property type="entry name" value="Nucleotide_cyclase"/>
</dbReference>
<dbReference type="PANTHER" id="PTHR43081">
    <property type="entry name" value="ADENYLATE CYCLASE, TERMINAL-DIFFERENTIATION SPECIFIC-RELATED"/>
    <property type="match status" value="1"/>
</dbReference>
<dbReference type="OrthoDB" id="2191719at2759"/>
<dbReference type="GO" id="GO:0009190">
    <property type="term" value="P:cyclic nucleotide biosynthetic process"/>
    <property type="evidence" value="ECO:0007669"/>
    <property type="project" value="InterPro"/>
</dbReference>
<dbReference type="InterPro" id="IPR050697">
    <property type="entry name" value="Adenylyl/Guanylyl_Cyclase_3/4"/>
</dbReference>
<dbReference type="Pfam" id="PF00211">
    <property type="entry name" value="Guanylate_cyc"/>
    <property type="match status" value="1"/>
</dbReference>
<dbReference type="AlphaFoldDB" id="A0A9P6L0H7"/>
<dbReference type="Proteomes" id="UP000740883">
    <property type="component" value="Unassembled WGS sequence"/>
</dbReference>
<keyword evidence="3" id="KW-1185">Reference proteome</keyword>
<feature type="domain" description="Guanylate cyclase" evidence="1">
    <location>
        <begin position="250"/>
        <end position="364"/>
    </location>
</feature>
<sequence length="393" mass="44999">MKNNKIKIVEYIRRVFISYILSPCGPNLFKSSLVVMVVHSLCSIFGFFRSLLHVDDDSVRGKGEKFVSRKKKCEDLEVLHKEGLIDIYSIASYIRSHYKKDCLMFVSKKNKHSRHHVDHLFDFLKKTYYSRTISCPIVIKGPCCTFKLVVDPFYRSTTKYLQVSNIVKKSVSAEKSLKPLESCGKSKHLLQDQFFFSKNLNIIDKITIHEKKDVRNSLHTMNTFLMYYKDKMQSKNVSWYCNANSDEYKVMVLTDIVSSTKLWCDSYEDMSMAITKHDYIALNLIEKYNGVVSRNEGDSFLIFFDSVKNAVGFSLKFNKQIQQIKVLGENLKIKIAVHAGVVKLSAGKSLDAHGKPVHEISAMLSHAGSNRICINRNLLNGTSLSSHDVFCVH</sequence>
<comment type="caution">
    <text evidence="2">The sequence shown here is derived from an EMBL/GenBank/DDBJ whole genome shotgun (WGS) entry which is preliminary data.</text>
</comment>
<dbReference type="PROSITE" id="PS50125">
    <property type="entry name" value="GUANYLATE_CYCLASE_2"/>
    <property type="match status" value="1"/>
</dbReference>
<evidence type="ECO:0000313" key="2">
    <source>
        <dbReference type="EMBL" id="KAF9764525.1"/>
    </source>
</evidence>
<dbReference type="PANTHER" id="PTHR43081:SF1">
    <property type="entry name" value="ADENYLATE CYCLASE, TERMINAL-DIFFERENTIATION SPECIFIC"/>
    <property type="match status" value="1"/>
</dbReference>
<name>A0A9P6L0H7_9MICR</name>
<evidence type="ECO:0000313" key="3">
    <source>
        <dbReference type="Proteomes" id="UP000740883"/>
    </source>
</evidence>
<organism evidence="2 3">
    <name type="scientific">Nosema granulosis</name>
    <dbReference type="NCBI Taxonomy" id="83296"/>
    <lineage>
        <taxon>Eukaryota</taxon>
        <taxon>Fungi</taxon>
        <taxon>Fungi incertae sedis</taxon>
        <taxon>Microsporidia</taxon>
        <taxon>Nosematidae</taxon>
        <taxon>Nosema</taxon>
    </lineage>
</organism>
<dbReference type="Gene3D" id="3.30.70.1230">
    <property type="entry name" value="Nucleotide cyclase"/>
    <property type="match status" value="1"/>
</dbReference>
<dbReference type="EMBL" id="SBJO01000018">
    <property type="protein sequence ID" value="KAF9764525.1"/>
    <property type="molecule type" value="Genomic_DNA"/>
</dbReference>
<accession>A0A9P6L0H7</accession>
<reference evidence="2 3" key="1">
    <citation type="journal article" date="2020" name="Genome Biol. Evol.">
        <title>Comparative genomics of strictly vertically transmitted, feminizing microsporidia endosymbionts of amphipod crustaceans.</title>
        <authorList>
            <person name="Cormier A."/>
            <person name="Chebbi M.A."/>
            <person name="Giraud I."/>
            <person name="Wattier R."/>
            <person name="Teixeira M."/>
            <person name="Gilbert C."/>
            <person name="Rigaud T."/>
            <person name="Cordaux R."/>
        </authorList>
    </citation>
    <scope>NUCLEOTIDE SEQUENCE [LARGE SCALE GENOMIC DNA]</scope>
    <source>
        <strain evidence="2 3">Ou3-Ou53</strain>
    </source>
</reference>
<protein>
    <recommendedName>
        <fullName evidence="1">Guanylate cyclase domain-containing protein</fullName>
    </recommendedName>
</protein>